<proteinExistence type="predicted"/>
<accession>A0A1V9ZU09</accession>
<sequence length="215" mass="23039">MIPGSTVLLGYCDLAAAGARLLHHVHALDASLEESTLVLLGLSVAVRTYADISLVIVRDVVPASIATAFAAALTDLLEGKKVVFLTAPSVPMSSAEEPFVFWTQYPMAALDLPSAQFQRIPLAKWTLNDAFLCACLHFFQVEALPLTVLLVRGYKYTGRSTDGTAEAITKLGSALPHVLKALGVSKAFEVDTKAASVMKMLTMDTTRPDNGILYN</sequence>
<reference evidence="1 2" key="1">
    <citation type="journal article" date="2014" name="Genome Biol. Evol.">
        <title>The secreted proteins of Achlya hypogyna and Thraustotheca clavata identify the ancestral oomycete secretome and reveal gene acquisitions by horizontal gene transfer.</title>
        <authorList>
            <person name="Misner I."/>
            <person name="Blouin N."/>
            <person name="Leonard G."/>
            <person name="Richards T.A."/>
            <person name="Lane C.E."/>
        </authorList>
    </citation>
    <scope>NUCLEOTIDE SEQUENCE [LARGE SCALE GENOMIC DNA]</scope>
    <source>
        <strain evidence="1 2">ATCC 48635</strain>
    </source>
</reference>
<dbReference type="Proteomes" id="UP000243579">
    <property type="component" value="Unassembled WGS sequence"/>
</dbReference>
<evidence type="ECO:0000313" key="2">
    <source>
        <dbReference type="Proteomes" id="UP000243579"/>
    </source>
</evidence>
<evidence type="ECO:0008006" key="3">
    <source>
        <dbReference type="Google" id="ProtNLM"/>
    </source>
</evidence>
<comment type="caution">
    <text evidence="1">The sequence shown here is derived from an EMBL/GenBank/DDBJ whole genome shotgun (WGS) entry which is preliminary data.</text>
</comment>
<evidence type="ECO:0000313" key="1">
    <source>
        <dbReference type="EMBL" id="OQS01495.1"/>
    </source>
</evidence>
<protein>
    <recommendedName>
        <fullName evidence="3">Proteasome assembly chaperone 1</fullName>
    </recommendedName>
</protein>
<dbReference type="OrthoDB" id="77589at2759"/>
<gene>
    <name evidence="1" type="ORF">ACHHYP_00693</name>
</gene>
<keyword evidence="2" id="KW-1185">Reference proteome</keyword>
<dbReference type="EMBL" id="JNBR01000006">
    <property type="protein sequence ID" value="OQS01495.1"/>
    <property type="molecule type" value="Genomic_DNA"/>
</dbReference>
<name>A0A1V9ZU09_ACHHY</name>
<organism evidence="1 2">
    <name type="scientific">Achlya hypogyna</name>
    <name type="common">Oomycete</name>
    <name type="synonym">Protoachlya hypogyna</name>
    <dbReference type="NCBI Taxonomy" id="1202772"/>
    <lineage>
        <taxon>Eukaryota</taxon>
        <taxon>Sar</taxon>
        <taxon>Stramenopiles</taxon>
        <taxon>Oomycota</taxon>
        <taxon>Saprolegniomycetes</taxon>
        <taxon>Saprolegniales</taxon>
        <taxon>Achlyaceae</taxon>
        <taxon>Achlya</taxon>
    </lineage>
</organism>
<dbReference type="AlphaFoldDB" id="A0A1V9ZU09"/>